<evidence type="ECO:0000259" key="4">
    <source>
        <dbReference type="PROSITE" id="PS51071"/>
    </source>
</evidence>
<dbReference type="Pfam" id="PF01380">
    <property type="entry name" value="SIS"/>
    <property type="match status" value="1"/>
</dbReference>
<feature type="domain" description="SIS" evidence="5">
    <location>
        <begin position="120"/>
        <end position="259"/>
    </location>
</feature>
<name>A0ABV2JIP8_9STRE</name>
<evidence type="ECO:0000256" key="3">
    <source>
        <dbReference type="ARBA" id="ARBA00023163"/>
    </source>
</evidence>
<keyword evidence="1" id="KW-0805">Transcription regulation</keyword>
<feature type="domain" description="HTH rpiR-type" evidence="4">
    <location>
        <begin position="5"/>
        <end position="81"/>
    </location>
</feature>
<dbReference type="Proteomes" id="UP001549055">
    <property type="component" value="Unassembled WGS sequence"/>
</dbReference>
<comment type="caution">
    <text evidence="6">The sequence shown here is derived from an EMBL/GenBank/DDBJ whole genome shotgun (WGS) entry which is preliminary data.</text>
</comment>
<dbReference type="Pfam" id="PF01418">
    <property type="entry name" value="HTH_6"/>
    <property type="match status" value="1"/>
</dbReference>
<dbReference type="EMBL" id="JBEPMK010000001">
    <property type="protein sequence ID" value="MET3643787.1"/>
    <property type="molecule type" value="Genomic_DNA"/>
</dbReference>
<dbReference type="PROSITE" id="PS51071">
    <property type="entry name" value="HTH_RPIR"/>
    <property type="match status" value="1"/>
</dbReference>
<organism evidence="6 7">
    <name type="scientific">Streptococcus gallinaceus</name>
    <dbReference type="NCBI Taxonomy" id="165758"/>
    <lineage>
        <taxon>Bacteria</taxon>
        <taxon>Bacillati</taxon>
        <taxon>Bacillota</taxon>
        <taxon>Bacilli</taxon>
        <taxon>Lactobacillales</taxon>
        <taxon>Streptococcaceae</taxon>
        <taxon>Streptococcus</taxon>
    </lineage>
</organism>
<keyword evidence="7" id="KW-1185">Reference proteome</keyword>
<protein>
    <submittedName>
        <fullName evidence="6">DNA-binding MurR/RpiR family transcriptional regulator</fullName>
    </submittedName>
</protein>
<dbReference type="RefSeq" id="WP_253363109.1">
    <property type="nucleotide sequence ID" value="NZ_JALJXU010000001.1"/>
</dbReference>
<evidence type="ECO:0000259" key="5">
    <source>
        <dbReference type="PROSITE" id="PS51464"/>
    </source>
</evidence>
<evidence type="ECO:0000313" key="6">
    <source>
        <dbReference type="EMBL" id="MET3643787.1"/>
    </source>
</evidence>
<dbReference type="CDD" id="cd05013">
    <property type="entry name" value="SIS_RpiR"/>
    <property type="match status" value="1"/>
</dbReference>
<dbReference type="InterPro" id="IPR000281">
    <property type="entry name" value="HTH_RpiR"/>
</dbReference>
<proteinExistence type="predicted"/>
<gene>
    <name evidence="6" type="ORF">ABID27_000404</name>
</gene>
<dbReference type="InterPro" id="IPR035472">
    <property type="entry name" value="RpiR-like_SIS"/>
</dbReference>
<dbReference type="SUPFAM" id="SSF53697">
    <property type="entry name" value="SIS domain"/>
    <property type="match status" value="1"/>
</dbReference>
<dbReference type="InterPro" id="IPR009057">
    <property type="entry name" value="Homeodomain-like_sf"/>
</dbReference>
<dbReference type="SUPFAM" id="SSF46689">
    <property type="entry name" value="Homeodomain-like"/>
    <property type="match status" value="1"/>
</dbReference>
<evidence type="ECO:0000256" key="2">
    <source>
        <dbReference type="ARBA" id="ARBA00023125"/>
    </source>
</evidence>
<reference evidence="6 7" key="1">
    <citation type="submission" date="2024-06" db="EMBL/GenBank/DDBJ databases">
        <title>Genomic Encyclopedia of Type Strains, Phase IV (KMG-IV): sequencing the most valuable type-strain genomes for metagenomic binning, comparative biology and taxonomic classification.</title>
        <authorList>
            <person name="Goeker M."/>
        </authorList>
    </citation>
    <scope>NUCLEOTIDE SEQUENCE [LARGE SCALE GENOMIC DNA]</scope>
    <source>
        <strain evidence="6 7">DSM 15349</strain>
    </source>
</reference>
<dbReference type="InterPro" id="IPR001347">
    <property type="entry name" value="SIS_dom"/>
</dbReference>
<sequence>MNFSQSIFSTINRQKETFTELENSIADYFLEAGKLEKDLSSQAVAQRLHISQAALTRFAKKCDFSGYRAFLFQYQKELADVSKASLPQIEKELTRRVFYDYEELIQQTQKLIDEDQIQRIATMIEEAERVYFFGLGSSGLVAREFKLRLMRLGVVCEALTDRDSFSWTISILDEKCLAIGFSLSGETKAIIDSLLSAQEMKAKTILLTTAPPIETQNLTENVKLASVYHLNYGNRISPQFPMLILLDILYAHFREIDRPRKEEIFNSYWTKPYKRIKK</sequence>
<dbReference type="InterPro" id="IPR046348">
    <property type="entry name" value="SIS_dom_sf"/>
</dbReference>
<keyword evidence="2 6" id="KW-0238">DNA-binding</keyword>
<dbReference type="Gene3D" id="3.40.50.10490">
    <property type="entry name" value="Glucose-6-phosphate isomerase like protein, domain 1"/>
    <property type="match status" value="1"/>
</dbReference>
<dbReference type="Gene3D" id="1.10.10.10">
    <property type="entry name" value="Winged helix-like DNA-binding domain superfamily/Winged helix DNA-binding domain"/>
    <property type="match status" value="1"/>
</dbReference>
<evidence type="ECO:0000313" key="7">
    <source>
        <dbReference type="Proteomes" id="UP001549055"/>
    </source>
</evidence>
<dbReference type="InterPro" id="IPR036388">
    <property type="entry name" value="WH-like_DNA-bd_sf"/>
</dbReference>
<dbReference type="GO" id="GO:0003677">
    <property type="term" value="F:DNA binding"/>
    <property type="evidence" value="ECO:0007669"/>
    <property type="project" value="UniProtKB-KW"/>
</dbReference>
<dbReference type="PANTHER" id="PTHR30514">
    <property type="entry name" value="GLUCOKINASE"/>
    <property type="match status" value="1"/>
</dbReference>
<dbReference type="PROSITE" id="PS51464">
    <property type="entry name" value="SIS"/>
    <property type="match status" value="1"/>
</dbReference>
<dbReference type="InterPro" id="IPR047640">
    <property type="entry name" value="RpiR-like"/>
</dbReference>
<accession>A0ABV2JIP8</accession>
<keyword evidence="3" id="KW-0804">Transcription</keyword>
<dbReference type="PANTHER" id="PTHR30514:SF21">
    <property type="entry name" value="RPIR-FAMILY TRANSCRIPTIONAL REGULATOR"/>
    <property type="match status" value="1"/>
</dbReference>
<evidence type="ECO:0000256" key="1">
    <source>
        <dbReference type="ARBA" id="ARBA00023015"/>
    </source>
</evidence>